<dbReference type="Proteomes" id="UP000325155">
    <property type="component" value="Chromosome"/>
</dbReference>
<dbReference type="Gene3D" id="3.30.420.10">
    <property type="entry name" value="Ribonuclease H-like superfamily/Ribonuclease H"/>
    <property type="match status" value="1"/>
</dbReference>
<dbReference type="CDD" id="cd06142">
    <property type="entry name" value="RNaseD_exo"/>
    <property type="match status" value="1"/>
</dbReference>
<dbReference type="InterPro" id="IPR051086">
    <property type="entry name" value="RNase_D-like"/>
</dbReference>
<dbReference type="KEGG" id="cip:FZC35_02350"/>
<dbReference type="SUPFAM" id="SSF53098">
    <property type="entry name" value="Ribonuclease H-like"/>
    <property type="match status" value="1"/>
</dbReference>
<dbReference type="AlphaFoldDB" id="A0A5C0UEW0"/>
<organism evidence="2 3">
    <name type="scientific">Candidatus Cytomitobacter indipagum</name>
    <dbReference type="NCBI Taxonomy" id="2601575"/>
    <lineage>
        <taxon>Bacteria</taxon>
        <taxon>Pseudomonadati</taxon>
        <taxon>Pseudomonadota</taxon>
        <taxon>Alphaproteobacteria</taxon>
        <taxon>Holosporales</taxon>
        <taxon>Holosporaceae</taxon>
        <taxon>Candidatus Cytomitobacter</taxon>
    </lineage>
</organism>
<dbReference type="GO" id="GO:0008408">
    <property type="term" value="F:3'-5' exonuclease activity"/>
    <property type="evidence" value="ECO:0007669"/>
    <property type="project" value="InterPro"/>
</dbReference>
<dbReference type="OrthoDB" id="4224322at2"/>
<dbReference type="GO" id="GO:0003676">
    <property type="term" value="F:nucleic acid binding"/>
    <property type="evidence" value="ECO:0007669"/>
    <property type="project" value="InterPro"/>
</dbReference>
<gene>
    <name evidence="2" type="ORF">FZC35_02350</name>
</gene>
<protein>
    <submittedName>
        <fullName evidence="2">Ribonuclease D</fullName>
    </submittedName>
</protein>
<proteinExistence type="predicted"/>
<sequence length="212" mass="24801">MNYYGRQPCKVILHKGDLPDYVEKSDSVAIDTETTGLHLYRDRLCLIQLTFNDGICHLIQIDKDQTEAKNLTNILADEKIEKIFHFGRFDMAMLYQAFKVMPRPIYCTKLASKLVRTYTERHGLRELCRELLSIDISKDKQCSDWAAEALQDDQKHYAAKDVVFLHKLQEKLSEMLTREGRYNLAMSCFDFLEHRVHLDCAGWHDIDIFAHL</sequence>
<dbReference type="PANTHER" id="PTHR47649:SF1">
    <property type="entry name" value="RIBONUCLEASE D"/>
    <property type="match status" value="1"/>
</dbReference>
<dbReference type="Pfam" id="PF01612">
    <property type="entry name" value="DNA_pol_A_exo1"/>
    <property type="match status" value="1"/>
</dbReference>
<feature type="domain" description="3'-5' exonuclease" evidence="1">
    <location>
        <begin position="9"/>
        <end position="177"/>
    </location>
</feature>
<name>A0A5C0UEW0_9PROT</name>
<dbReference type="InterPro" id="IPR002562">
    <property type="entry name" value="3'-5'_exonuclease_dom"/>
</dbReference>
<evidence type="ECO:0000259" key="1">
    <source>
        <dbReference type="SMART" id="SM00474"/>
    </source>
</evidence>
<dbReference type="EMBL" id="CP043315">
    <property type="protein sequence ID" value="QEK38309.1"/>
    <property type="molecule type" value="Genomic_DNA"/>
</dbReference>
<dbReference type="SMART" id="SM00474">
    <property type="entry name" value="35EXOc"/>
    <property type="match status" value="1"/>
</dbReference>
<accession>A0A5C0UEW0</accession>
<dbReference type="InterPro" id="IPR036397">
    <property type="entry name" value="RNaseH_sf"/>
</dbReference>
<dbReference type="GO" id="GO:0006139">
    <property type="term" value="P:nucleobase-containing compound metabolic process"/>
    <property type="evidence" value="ECO:0007669"/>
    <property type="project" value="InterPro"/>
</dbReference>
<evidence type="ECO:0000313" key="2">
    <source>
        <dbReference type="EMBL" id="QEK38309.1"/>
    </source>
</evidence>
<evidence type="ECO:0000313" key="3">
    <source>
        <dbReference type="Proteomes" id="UP000325155"/>
    </source>
</evidence>
<dbReference type="InterPro" id="IPR012337">
    <property type="entry name" value="RNaseH-like_sf"/>
</dbReference>
<reference evidence="2 3" key="1">
    <citation type="submission" date="2019-08" db="EMBL/GenBank/DDBJ databases">
        <title>Highly reduced genomes of protist endosymbionts show evolutionary convergence.</title>
        <authorList>
            <person name="George E."/>
            <person name="Husnik F."/>
            <person name="Tashyreva D."/>
            <person name="Prokopchuk G."/>
            <person name="Horak A."/>
            <person name="Kwong W.K."/>
            <person name="Lukes J."/>
            <person name="Keeling P.J."/>
        </authorList>
    </citation>
    <scope>NUCLEOTIDE SEQUENCE [LARGE SCALE GENOMIC DNA]</scope>
    <source>
        <strain evidence="2">1605</strain>
    </source>
</reference>
<keyword evidence="3" id="KW-1185">Reference proteome</keyword>
<dbReference type="PANTHER" id="PTHR47649">
    <property type="entry name" value="RIBONUCLEASE D"/>
    <property type="match status" value="1"/>
</dbReference>